<proteinExistence type="predicted"/>
<reference evidence="1" key="1">
    <citation type="submission" date="2023-10" db="EMBL/GenBank/DDBJ databases">
        <title>Genome assembly of Pristionchus species.</title>
        <authorList>
            <person name="Yoshida K."/>
            <person name="Sommer R.J."/>
        </authorList>
    </citation>
    <scope>NUCLEOTIDE SEQUENCE</scope>
    <source>
        <strain evidence="1">RS0144</strain>
    </source>
</reference>
<protein>
    <recommendedName>
        <fullName evidence="3">CUB domain-containing protein</fullName>
    </recommendedName>
</protein>
<sequence>CPYPFLEARLGIPLLISSDVLEYECDFTVTATNAGSVLELTSIYDSLPSQYQPIVIEIYDGFTHYRLRRIDQSNFEKNLTYNLGTSKV</sequence>
<dbReference type="AlphaFoldDB" id="A0AAV5TPL1"/>
<name>A0AAV5TPL1_9BILA</name>
<accession>A0AAV5TPL1</accession>
<comment type="caution">
    <text evidence="1">The sequence shown here is derived from an EMBL/GenBank/DDBJ whole genome shotgun (WGS) entry which is preliminary data.</text>
</comment>
<evidence type="ECO:0000313" key="1">
    <source>
        <dbReference type="EMBL" id="GMS96370.1"/>
    </source>
</evidence>
<organism evidence="1 2">
    <name type="scientific">Pristionchus entomophagus</name>
    <dbReference type="NCBI Taxonomy" id="358040"/>
    <lineage>
        <taxon>Eukaryota</taxon>
        <taxon>Metazoa</taxon>
        <taxon>Ecdysozoa</taxon>
        <taxon>Nematoda</taxon>
        <taxon>Chromadorea</taxon>
        <taxon>Rhabditida</taxon>
        <taxon>Rhabditina</taxon>
        <taxon>Diplogasteromorpha</taxon>
        <taxon>Diplogasteroidea</taxon>
        <taxon>Neodiplogasteridae</taxon>
        <taxon>Pristionchus</taxon>
    </lineage>
</organism>
<feature type="non-terminal residue" evidence="1">
    <location>
        <position position="88"/>
    </location>
</feature>
<keyword evidence="2" id="KW-1185">Reference proteome</keyword>
<evidence type="ECO:0008006" key="3">
    <source>
        <dbReference type="Google" id="ProtNLM"/>
    </source>
</evidence>
<dbReference type="EMBL" id="BTSX01000004">
    <property type="protein sequence ID" value="GMS96370.1"/>
    <property type="molecule type" value="Genomic_DNA"/>
</dbReference>
<dbReference type="Proteomes" id="UP001432027">
    <property type="component" value="Unassembled WGS sequence"/>
</dbReference>
<gene>
    <name evidence="1" type="ORF">PENTCL1PPCAC_18545</name>
</gene>
<evidence type="ECO:0000313" key="2">
    <source>
        <dbReference type="Proteomes" id="UP001432027"/>
    </source>
</evidence>
<feature type="non-terminal residue" evidence="1">
    <location>
        <position position="1"/>
    </location>
</feature>